<proteinExistence type="predicted"/>
<dbReference type="InterPro" id="IPR036390">
    <property type="entry name" value="WH_DNA-bd_sf"/>
</dbReference>
<dbReference type="EMBL" id="FOKG01000001">
    <property type="protein sequence ID" value="SFA77316.1"/>
    <property type="molecule type" value="Genomic_DNA"/>
</dbReference>
<dbReference type="PANTHER" id="PTHR39515">
    <property type="entry name" value="CONSERVED PROTEIN"/>
    <property type="match status" value="1"/>
</dbReference>
<evidence type="ECO:0000313" key="3">
    <source>
        <dbReference type="Proteomes" id="UP000243799"/>
    </source>
</evidence>
<keyword evidence="3" id="KW-1185">Reference proteome</keyword>
<accession>A0A1I0VNW1</accession>
<keyword evidence="2" id="KW-0238">DNA-binding</keyword>
<evidence type="ECO:0000259" key="1">
    <source>
        <dbReference type="PROSITE" id="PS50995"/>
    </source>
</evidence>
<name>A0A1I0VNW1_9PSEU</name>
<feature type="domain" description="HTH marR-type" evidence="1">
    <location>
        <begin position="8"/>
        <end position="141"/>
    </location>
</feature>
<dbReference type="STRING" id="490629.SAMN05216266_101342"/>
<dbReference type="RefSeq" id="WP_091668372.1">
    <property type="nucleotide sequence ID" value="NZ_FOKG01000001.1"/>
</dbReference>
<dbReference type="InterPro" id="IPR000835">
    <property type="entry name" value="HTH_MarR-typ"/>
</dbReference>
<evidence type="ECO:0000313" key="2">
    <source>
        <dbReference type="EMBL" id="SFA77316.1"/>
    </source>
</evidence>
<dbReference type="OrthoDB" id="122135at2"/>
<reference evidence="3" key="1">
    <citation type="submission" date="2016-10" db="EMBL/GenBank/DDBJ databases">
        <authorList>
            <person name="Varghese N."/>
            <person name="Submissions S."/>
        </authorList>
    </citation>
    <scope>NUCLEOTIDE SEQUENCE [LARGE SCALE GENOMIC DNA]</scope>
    <source>
        <strain evidence="3">CGMCC 4.3568</strain>
    </source>
</reference>
<dbReference type="Proteomes" id="UP000243799">
    <property type="component" value="Unassembled WGS sequence"/>
</dbReference>
<dbReference type="AlphaFoldDB" id="A0A1I0VNW1"/>
<organism evidence="2 3">
    <name type="scientific">Amycolatopsis marina</name>
    <dbReference type="NCBI Taxonomy" id="490629"/>
    <lineage>
        <taxon>Bacteria</taxon>
        <taxon>Bacillati</taxon>
        <taxon>Actinomycetota</taxon>
        <taxon>Actinomycetes</taxon>
        <taxon>Pseudonocardiales</taxon>
        <taxon>Pseudonocardiaceae</taxon>
        <taxon>Amycolatopsis</taxon>
    </lineage>
</organism>
<sequence>MTAADDASLELIRRLRTSGQLQHAWTTQLWQADMGLHPAAAALLAELDRCGEVRPSELARRRMVDFSVVSRQITQLTSSGLVERRPAPEDGRAALVRVSERGAQELARWRRMHLELFRRALGEWDEHDVRVVAERLAAVNEDLRAVLAADEESRVATTRNQHGTE</sequence>
<dbReference type="InterPro" id="IPR052526">
    <property type="entry name" value="HTH-type_Bedaq_tolerance"/>
</dbReference>
<dbReference type="GO" id="GO:0003677">
    <property type="term" value="F:DNA binding"/>
    <property type="evidence" value="ECO:0007669"/>
    <property type="project" value="UniProtKB-KW"/>
</dbReference>
<dbReference type="PANTHER" id="PTHR39515:SF2">
    <property type="entry name" value="HTH-TYPE TRANSCRIPTIONAL REGULATOR RV0880"/>
    <property type="match status" value="1"/>
</dbReference>
<protein>
    <submittedName>
        <fullName evidence="2">DNA-binding transcriptional regulator, MarR family</fullName>
    </submittedName>
</protein>
<dbReference type="SUPFAM" id="SSF46785">
    <property type="entry name" value="Winged helix' DNA-binding domain"/>
    <property type="match status" value="1"/>
</dbReference>
<dbReference type="InterPro" id="IPR036388">
    <property type="entry name" value="WH-like_DNA-bd_sf"/>
</dbReference>
<dbReference type="Gene3D" id="1.10.10.10">
    <property type="entry name" value="Winged helix-like DNA-binding domain superfamily/Winged helix DNA-binding domain"/>
    <property type="match status" value="1"/>
</dbReference>
<gene>
    <name evidence="2" type="ORF">SAMN05216266_101342</name>
</gene>
<dbReference type="GO" id="GO:0003700">
    <property type="term" value="F:DNA-binding transcription factor activity"/>
    <property type="evidence" value="ECO:0007669"/>
    <property type="project" value="InterPro"/>
</dbReference>
<dbReference type="PROSITE" id="PS50995">
    <property type="entry name" value="HTH_MARR_2"/>
    <property type="match status" value="1"/>
</dbReference>
<dbReference type="Pfam" id="PF12802">
    <property type="entry name" value="MarR_2"/>
    <property type="match status" value="1"/>
</dbReference>
<dbReference type="SMART" id="SM00347">
    <property type="entry name" value="HTH_MARR"/>
    <property type="match status" value="1"/>
</dbReference>